<name>A0A6C0KMB6_9ZZZZ</name>
<organism evidence="8">
    <name type="scientific">viral metagenome</name>
    <dbReference type="NCBI Taxonomy" id="1070528"/>
    <lineage>
        <taxon>unclassified sequences</taxon>
        <taxon>metagenomes</taxon>
        <taxon>organismal metagenomes</taxon>
    </lineage>
</organism>
<dbReference type="GO" id="GO:0016972">
    <property type="term" value="F:thiol oxidase activity"/>
    <property type="evidence" value="ECO:0007669"/>
    <property type="project" value="UniProtKB-EC"/>
</dbReference>
<evidence type="ECO:0000259" key="7">
    <source>
        <dbReference type="PROSITE" id="PS51324"/>
    </source>
</evidence>
<sequence>MNMMFSKPRTIKRQSNQQIQSMNFINKQTVYPRKIIPQPAPSQETSSALPPKKKMIWGEPTWFFLHTMAQKIKPEHFHIVRQGLLQQINAICRNLPCPDCSAHAGHYLDNSNFNAIQSKDQLITFLYDFHNSVNLRKNVPLFPKSELMAKYSAANTANIIQYFLFHFADKSASIKMIANDMYRKRVLLSIKNWLMQNLEYFEP</sequence>
<proteinExistence type="predicted"/>
<feature type="domain" description="ERV/ALR sulfhydryl oxidase" evidence="7">
    <location>
        <begin position="49"/>
        <end position="151"/>
    </location>
</feature>
<dbReference type="EC" id="1.8.3.2" evidence="2"/>
<dbReference type="Gene3D" id="1.20.120.310">
    <property type="entry name" value="ERV/ALR sulfhydryl oxidase domain"/>
    <property type="match status" value="1"/>
</dbReference>
<evidence type="ECO:0000256" key="4">
    <source>
        <dbReference type="ARBA" id="ARBA00022827"/>
    </source>
</evidence>
<protein>
    <recommendedName>
        <fullName evidence="2">thiol oxidase</fullName>
        <ecNumber evidence="2">1.8.3.2</ecNumber>
    </recommendedName>
</protein>
<dbReference type="InterPro" id="IPR036774">
    <property type="entry name" value="ERV/ALR_sulphydryl_oxid_sf"/>
</dbReference>
<evidence type="ECO:0000313" key="8">
    <source>
        <dbReference type="EMBL" id="QHU17478.1"/>
    </source>
</evidence>
<evidence type="ECO:0000256" key="2">
    <source>
        <dbReference type="ARBA" id="ARBA00012512"/>
    </source>
</evidence>
<dbReference type="SUPFAM" id="SSF69000">
    <property type="entry name" value="FAD-dependent thiol oxidase"/>
    <property type="match status" value="1"/>
</dbReference>
<evidence type="ECO:0000256" key="3">
    <source>
        <dbReference type="ARBA" id="ARBA00022630"/>
    </source>
</evidence>
<dbReference type="PROSITE" id="PS51324">
    <property type="entry name" value="ERV_ALR"/>
    <property type="match status" value="1"/>
</dbReference>
<dbReference type="AlphaFoldDB" id="A0A6C0KMB6"/>
<keyword evidence="5" id="KW-0560">Oxidoreductase</keyword>
<keyword evidence="6" id="KW-1015">Disulfide bond</keyword>
<evidence type="ECO:0000256" key="5">
    <source>
        <dbReference type="ARBA" id="ARBA00023002"/>
    </source>
</evidence>
<evidence type="ECO:0000256" key="1">
    <source>
        <dbReference type="ARBA" id="ARBA00001974"/>
    </source>
</evidence>
<comment type="cofactor">
    <cofactor evidence="1">
        <name>FAD</name>
        <dbReference type="ChEBI" id="CHEBI:57692"/>
    </cofactor>
</comment>
<keyword evidence="4" id="KW-0274">FAD</keyword>
<dbReference type="InterPro" id="IPR017905">
    <property type="entry name" value="ERV/ALR_sulphydryl_oxidase"/>
</dbReference>
<reference evidence="8" key="1">
    <citation type="journal article" date="2020" name="Nature">
        <title>Giant virus diversity and host interactions through global metagenomics.</title>
        <authorList>
            <person name="Schulz F."/>
            <person name="Roux S."/>
            <person name="Paez-Espino D."/>
            <person name="Jungbluth S."/>
            <person name="Walsh D.A."/>
            <person name="Denef V.J."/>
            <person name="McMahon K.D."/>
            <person name="Konstantinidis K.T."/>
            <person name="Eloe-Fadrosh E.A."/>
            <person name="Kyrpides N.C."/>
            <person name="Woyke T."/>
        </authorList>
    </citation>
    <scope>NUCLEOTIDE SEQUENCE</scope>
    <source>
        <strain evidence="8">GVMAG-S-3300012000-57</strain>
    </source>
</reference>
<dbReference type="Pfam" id="PF04777">
    <property type="entry name" value="Evr1_Alr"/>
    <property type="match status" value="1"/>
</dbReference>
<dbReference type="EMBL" id="MN740910">
    <property type="protein sequence ID" value="QHU17478.1"/>
    <property type="molecule type" value="Genomic_DNA"/>
</dbReference>
<evidence type="ECO:0000256" key="6">
    <source>
        <dbReference type="ARBA" id="ARBA00023157"/>
    </source>
</evidence>
<accession>A0A6C0KMB6</accession>
<keyword evidence="3" id="KW-0285">Flavoprotein</keyword>